<evidence type="ECO:0000256" key="1">
    <source>
        <dbReference type="SAM" id="Coils"/>
    </source>
</evidence>
<protein>
    <submittedName>
        <fullName evidence="3">ABC transporter permease</fullName>
    </submittedName>
</protein>
<proteinExistence type="predicted"/>
<dbReference type="InterPro" id="IPR050445">
    <property type="entry name" value="Bact_polysacc_biosynth/exp"/>
</dbReference>
<name>A0A1U9JYT2_9BURK</name>
<evidence type="ECO:0000313" key="3">
    <source>
        <dbReference type="EMBL" id="AQS50904.1"/>
    </source>
</evidence>
<dbReference type="AlphaFoldDB" id="A0A1U9JYT2"/>
<dbReference type="EMBL" id="CP019697">
    <property type="protein sequence ID" value="AQS50904.1"/>
    <property type="molecule type" value="Genomic_DNA"/>
</dbReference>
<evidence type="ECO:0000256" key="2">
    <source>
        <dbReference type="SAM" id="Phobius"/>
    </source>
</evidence>
<reference evidence="3 4" key="1">
    <citation type="submission" date="2017-01" db="EMBL/GenBank/DDBJ databases">
        <title>Complete Genome Sequence of Paenalcaligenes hominis, Isolated from a paraplegic Patient with neurogenic bladder.</title>
        <authorList>
            <person name="Mukhopadhyay R."/>
            <person name="Joaquin J."/>
            <person name="Hogue R."/>
            <person name="Kilaru A."/>
            <person name="Jospin G."/>
            <person name="Mars K."/>
            <person name="Eisen J.A."/>
            <person name="Chaturvedi V."/>
        </authorList>
    </citation>
    <scope>NUCLEOTIDE SEQUENCE [LARGE SCALE GENOMIC DNA]</scope>
    <source>
        <strain evidence="3 4">15S00501</strain>
    </source>
</reference>
<keyword evidence="2" id="KW-0472">Membrane</keyword>
<feature type="transmembrane region" description="Helical" evidence="2">
    <location>
        <begin position="7"/>
        <end position="27"/>
    </location>
</feature>
<keyword evidence="2" id="KW-0812">Transmembrane</keyword>
<sequence length="364" mass="41306">MKIKTKSLSLFIIIVPMIIAILYYAFFASNRYVSSAQVVVRQAESSSQASIPGLALLMSSIDPVSREETLYLREYITSPDMLQYLEQENQWSEHFSGRLNDPIYWLSADAPLEDRVKFYQRLVKATYDETTGLLLVDVQALTPEFAENTLKLILDKSERFVNEISQKIAKDQLNFAENELVDATNRYEESKVAMLSFQRRSNLLNAEATAISRATIIANLESEIVKENARLKTLTATLDGSSPQVRAQRSRIRALEQQLQAENQRLISAGAGDKLNVVAAEYRRHEIDVAIAEEFYKTSIAVVENAKLEASKKIRSLVSVVQPNMPEDPVYPRRIYNLITIFIALCLLYGITRFVLASIEDHRE</sequence>
<dbReference type="OrthoDB" id="5497849at2"/>
<organism evidence="3 4">
    <name type="scientific">Paenalcaligenes hominis</name>
    <dbReference type="NCBI Taxonomy" id="643674"/>
    <lineage>
        <taxon>Bacteria</taxon>
        <taxon>Pseudomonadati</taxon>
        <taxon>Pseudomonadota</taxon>
        <taxon>Betaproteobacteria</taxon>
        <taxon>Burkholderiales</taxon>
        <taxon>Alcaligenaceae</taxon>
        <taxon>Paenalcaligenes</taxon>
    </lineage>
</organism>
<dbReference type="PANTHER" id="PTHR32309:SF13">
    <property type="entry name" value="FERRIC ENTEROBACTIN TRANSPORT PROTEIN FEPE"/>
    <property type="match status" value="1"/>
</dbReference>
<accession>A0A1U9JYT2</accession>
<dbReference type="STRING" id="643674.PAEH1_03725"/>
<dbReference type="GO" id="GO:0005886">
    <property type="term" value="C:plasma membrane"/>
    <property type="evidence" value="ECO:0007669"/>
    <property type="project" value="TreeGrafter"/>
</dbReference>
<dbReference type="PANTHER" id="PTHR32309">
    <property type="entry name" value="TYROSINE-PROTEIN KINASE"/>
    <property type="match status" value="1"/>
</dbReference>
<dbReference type="GO" id="GO:0004713">
    <property type="term" value="F:protein tyrosine kinase activity"/>
    <property type="evidence" value="ECO:0007669"/>
    <property type="project" value="TreeGrafter"/>
</dbReference>
<dbReference type="Proteomes" id="UP000189369">
    <property type="component" value="Chromosome"/>
</dbReference>
<feature type="coiled-coil region" evidence="1">
    <location>
        <begin position="166"/>
        <end position="193"/>
    </location>
</feature>
<feature type="coiled-coil region" evidence="1">
    <location>
        <begin position="217"/>
        <end position="265"/>
    </location>
</feature>
<keyword evidence="2" id="KW-1133">Transmembrane helix</keyword>
<evidence type="ECO:0000313" key="4">
    <source>
        <dbReference type="Proteomes" id="UP000189369"/>
    </source>
</evidence>
<gene>
    <name evidence="3" type="ORF">PAEH1_03725</name>
</gene>
<feature type="transmembrane region" description="Helical" evidence="2">
    <location>
        <begin position="335"/>
        <end position="356"/>
    </location>
</feature>
<dbReference type="KEGG" id="phn:PAEH1_03725"/>
<keyword evidence="1" id="KW-0175">Coiled coil</keyword>